<reference evidence="2 3" key="1">
    <citation type="submission" date="2017-08" db="EMBL/GenBank/DDBJ databases">
        <title>Infants hospitalized years apart are colonized by the same room-sourced microbial strains.</title>
        <authorList>
            <person name="Brooks B."/>
            <person name="Olm M.R."/>
            <person name="Firek B.A."/>
            <person name="Baker R."/>
            <person name="Thomas B.C."/>
            <person name="Morowitz M.J."/>
            <person name="Banfield J.F."/>
        </authorList>
    </citation>
    <scope>NUCLEOTIDE SEQUENCE [LARGE SCALE GENOMIC DNA]</scope>
    <source>
        <strain evidence="2">S2_003_000_R2_14</strain>
    </source>
</reference>
<evidence type="ECO:0000313" key="2">
    <source>
        <dbReference type="EMBL" id="PZR13234.1"/>
    </source>
</evidence>
<dbReference type="AlphaFoldDB" id="A0A2W5VBD0"/>
<sequence length="205" mass="22760">MLSLGPRVVILTALGLCLVAAAWFRGKQNSGTFKGGRISNPKLLWLFFCIWFWLFECAALAFEPSLPSSFRVIFGAHALSMWLRGGLELYLLHVTKTWRPPMGIAHDVFCILTALALASFLGMPSDSAWGFWAPATVVMLLFSLIVETAYAALFFRAVEGKTTGDDPVWFASEEDAKFRRINRITFVCNVPQVLFQAALLAASFL</sequence>
<feature type="transmembrane region" description="Helical" evidence="1">
    <location>
        <begin position="68"/>
        <end position="92"/>
    </location>
</feature>
<dbReference type="Proteomes" id="UP000249061">
    <property type="component" value="Unassembled WGS sequence"/>
</dbReference>
<dbReference type="EMBL" id="QFQP01000010">
    <property type="protein sequence ID" value="PZR13234.1"/>
    <property type="molecule type" value="Genomic_DNA"/>
</dbReference>
<feature type="transmembrane region" description="Helical" evidence="1">
    <location>
        <begin position="44"/>
        <end position="62"/>
    </location>
</feature>
<feature type="transmembrane region" description="Helical" evidence="1">
    <location>
        <begin position="129"/>
        <end position="155"/>
    </location>
</feature>
<comment type="caution">
    <text evidence="2">The sequence shown here is derived from an EMBL/GenBank/DDBJ whole genome shotgun (WGS) entry which is preliminary data.</text>
</comment>
<protein>
    <submittedName>
        <fullName evidence="2">Uncharacterized protein</fullName>
    </submittedName>
</protein>
<organism evidence="2 3">
    <name type="scientific">Archangium gephyra</name>
    <dbReference type="NCBI Taxonomy" id="48"/>
    <lineage>
        <taxon>Bacteria</taxon>
        <taxon>Pseudomonadati</taxon>
        <taxon>Myxococcota</taxon>
        <taxon>Myxococcia</taxon>
        <taxon>Myxococcales</taxon>
        <taxon>Cystobacterineae</taxon>
        <taxon>Archangiaceae</taxon>
        <taxon>Archangium</taxon>
    </lineage>
</organism>
<keyword evidence="1" id="KW-1133">Transmembrane helix</keyword>
<gene>
    <name evidence="2" type="ORF">DI536_13185</name>
</gene>
<keyword evidence="1" id="KW-0812">Transmembrane</keyword>
<evidence type="ECO:0000313" key="3">
    <source>
        <dbReference type="Proteomes" id="UP000249061"/>
    </source>
</evidence>
<proteinExistence type="predicted"/>
<feature type="transmembrane region" description="Helical" evidence="1">
    <location>
        <begin position="104"/>
        <end position="123"/>
    </location>
</feature>
<name>A0A2W5VBD0_9BACT</name>
<feature type="transmembrane region" description="Helical" evidence="1">
    <location>
        <begin position="6"/>
        <end position="24"/>
    </location>
</feature>
<evidence type="ECO:0000256" key="1">
    <source>
        <dbReference type="SAM" id="Phobius"/>
    </source>
</evidence>
<accession>A0A2W5VBD0</accession>
<keyword evidence="1" id="KW-0472">Membrane</keyword>